<evidence type="ECO:0000313" key="3">
    <source>
        <dbReference type="EMBL" id="KAA0151032.1"/>
    </source>
</evidence>
<dbReference type="InterPro" id="IPR031985">
    <property type="entry name" value="DUF4787"/>
</dbReference>
<evidence type="ECO:0000313" key="8">
    <source>
        <dbReference type="Proteomes" id="UP000325113"/>
    </source>
</evidence>
<sequence length="135" mass="14888">MAGRAALRLVAVLAAFIALLSELGPVSARRSVTARKRAMLGIQSRRRNCRSQVCGSIPVHEDDNCVNECVSPRCYQEVYGAEPLEPGEVDLVRWQQFSSCYSLEKRDLQRQYRQGGPDSASRADGSADEEADSEP</sequence>
<evidence type="ECO:0000313" key="6">
    <source>
        <dbReference type="Proteomes" id="UP000322899"/>
    </source>
</evidence>
<dbReference type="EMBL" id="VLTN01000030">
    <property type="protein sequence ID" value="KAA0151032.1"/>
    <property type="molecule type" value="Genomic_DNA"/>
</dbReference>
<organism evidence="3 7">
    <name type="scientific">Cafeteria roenbergensis</name>
    <name type="common">Marine flagellate</name>
    <dbReference type="NCBI Taxonomy" id="33653"/>
    <lineage>
        <taxon>Eukaryota</taxon>
        <taxon>Sar</taxon>
        <taxon>Stramenopiles</taxon>
        <taxon>Bigyra</taxon>
        <taxon>Opalozoa</taxon>
        <taxon>Bicosoecida</taxon>
        <taxon>Cafeteriaceae</taxon>
        <taxon>Cafeteria</taxon>
    </lineage>
</organism>
<evidence type="ECO:0000256" key="2">
    <source>
        <dbReference type="SAM" id="SignalP"/>
    </source>
</evidence>
<evidence type="ECO:0000313" key="5">
    <source>
        <dbReference type="EMBL" id="KAA0162891.1"/>
    </source>
</evidence>
<evidence type="ECO:0000256" key="1">
    <source>
        <dbReference type="SAM" id="MobiDB-lite"/>
    </source>
</evidence>
<gene>
    <name evidence="5" type="ORF">FNF27_08005</name>
    <name evidence="3" type="ORF">FNF29_04921</name>
    <name evidence="4" type="ORF">FNF31_06591</name>
</gene>
<comment type="caution">
    <text evidence="3">The sequence shown here is derived from an EMBL/GenBank/DDBJ whole genome shotgun (WGS) entry which is preliminary data.</text>
</comment>
<keyword evidence="2" id="KW-0732">Signal</keyword>
<accession>A0A5A8CDH8</accession>
<dbReference type="OrthoDB" id="1915375at2759"/>
<dbReference type="PANTHER" id="PTHR35455">
    <property type="entry name" value="UNNAMED PRODUCT"/>
    <property type="match status" value="1"/>
</dbReference>
<feature type="chain" id="PRO_5036365910" evidence="2">
    <location>
        <begin position="29"/>
        <end position="135"/>
    </location>
</feature>
<feature type="signal peptide" evidence="2">
    <location>
        <begin position="1"/>
        <end position="28"/>
    </location>
</feature>
<dbReference type="Proteomes" id="UP000322899">
    <property type="component" value="Unassembled WGS sequence"/>
</dbReference>
<dbReference type="EMBL" id="VLTM01000105">
    <property type="protein sequence ID" value="KAA0152649.1"/>
    <property type="molecule type" value="Genomic_DNA"/>
</dbReference>
<evidence type="ECO:0000313" key="4">
    <source>
        <dbReference type="EMBL" id="KAA0152649.1"/>
    </source>
</evidence>
<dbReference type="AlphaFoldDB" id="A0A5A8CDH8"/>
<dbReference type="Proteomes" id="UP000325113">
    <property type="component" value="Unassembled WGS sequence"/>
</dbReference>
<keyword evidence="7" id="KW-1185">Reference proteome</keyword>
<dbReference type="PANTHER" id="PTHR35455:SF1">
    <property type="entry name" value="AGAP005842-PA"/>
    <property type="match status" value="1"/>
</dbReference>
<dbReference type="EMBL" id="VLTO01000117">
    <property type="protein sequence ID" value="KAA0162891.1"/>
    <property type="molecule type" value="Genomic_DNA"/>
</dbReference>
<proteinExistence type="predicted"/>
<dbReference type="Proteomes" id="UP000323011">
    <property type="component" value="Unassembled WGS sequence"/>
</dbReference>
<reference evidence="6 7" key="1">
    <citation type="submission" date="2019-07" db="EMBL/GenBank/DDBJ databases">
        <title>Genomes of Cafeteria roenbergensis.</title>
        <authorList>
            <person name="Fischer M.G."/>
            <person name="Hackl T."/>
            <person name="Roman M."/>
        </authorList>
    </citation>
    <scope>NUCLEOTIDE SEQUENCE [LARGE SCALE GENOMIC DNA]</scope>
    <source>
        <strain evidence="3 7">BVI</strain>
        <strain evidence="4 8">Cflag</strain>
        <strain evidence="5 6">E4-10P</strain>
    </source>
</reference>
<feature type="compositionally biased region" description="Acidic residues" evidence="1">
    <location>
        <begin position="126"/>
        <end position="135"/>
    </location>
</feature>
<dbReference type="OMA" id="QDMADEM"/>
<dbReference type="Pfam" id="PF16029">
    <property type="entry name" value="DUF4787"/>
    <property type="match status" value="1"/>
</dbReference>
<evidence type="ECO:0000313" key="7">
    <source>
        <dbReference type="Proteomes" id="UP000323011"/>
    </source>
</evidence>
<protein>
    <submittedName>
        <fullName evidence="3">Uncharacterized protein</fullName>
    </submittedName>
</protein>
<name>A0A5A8CDH8_CAFRO</name>
<feature type="region of interest" description="Disordered" evidence="1">
    <location>
        <begin position="108"/>
        <end position="135"/>
    </location>
</feature>